<accession>A0A4Q7VKI5</accession>
<dbReference type="PANTHER" id="PTHR46320">
    <property type="entry name" value="GLYCEROPHOSPHODIESTER PHOSPHODIESTERASE 1"/>
    <property type="match status" value="1"/>
</dbReference>
<dbReference type="GO" id="GO:0008889">
    <property type="term" value="F:glycerophosphodiester phosphodiesterase activity"/>
    <property type="evidence" value="ECO:0007669"/>
    <property type="project" value="TreeGrafter"/>
</dbReference>
<dbReference type="RefSeq" id="WP_130306837.1">
    <property type="nucleotide sequence ID" value="NZ_SHKN01000001.1"/>
</dbReference>
<reference evidence="3 4" key="1">
    <citation type="submission" date="2019-02" db="EMBL/GenBank/DDBJ databases">
        <title>Genomic Encyclopedia of Type Strains, Phase IV (KMG-IV): sequencing the most valuable type-strain genomes for metagenomic binning, comparative biology and taxonomic classification.</title>
        <authorList>
            <person name="Goeker M."/>
        </authorList>
    </citation>
    <scope>NUCLEOTIDE SEQUENCE [LARGE SCALE GENOMIC DNA]</scope>
    <source>
        <strain evidence="3 4">DSM 28825</strain>
    </source>
</reference>
<sequence>MKRYLLALLIVFIHAFPTKSENHRDPKTKENHENRVDSLLKILHSNDDGYVMVAAHRANWSQAPENTIQAIKNAMAVGVDIIEIDVRMTKDHQFVIIHDKTLDRTTTGTGKVSKWTLDSLKTLFVTDRTGKATLEKIPSLEEALVLTKGKVLLNLDKCTKHLEKITELLIKTQTLNQVIIKTKTDFWRTRLHHKCSQNKLIYIPKIDKHKRNLEYQVEKFIEKHEPTAFDIRLSPKDSSILPLINKMKNKSCRIWVSTTPNENINYRGETKKHIDSNKKWDWALNMGANIIISDEPGSLIDYLRCKGFRNKKDVQKPGNKVEDSKTLSRKNKSITPKI</sequence>
<dbReference type="GO" id="GO:0006644">
    <property type="term" value="P:phospholipid metabolic process"/>
    <property type="evidence" value="ECO:0007669"/>
    <property type="project" value="TreeGrafter"/>
</dbReference>
<dbReference type="CDD" id="cd08566">
    <property type="entry name" value="GDPD_AtGDE_like"/>
    <property type="match status" value="1"/>
</dbReference>
<dbReference type="AlphaFoldDB" id="A0A4Q7VKI5"/>
<dbReference type="SUPFAM" id="SSF51695">
    <property type="entry name" value="PLC-like phosphodiesterases"/>
    <property type="match status" value="1"/>
</dbReference>
<dbReference type="Proteomes" id="UP000293562">
    <property type="component" value="Unassembled WGS sequence"/>
</dbReference>
<evidence type="ECO:0000313" key="4">
    <source>
        <dbReference type="Proteomes" id="UP000293562"/>
    </source>
</evidence>
<dbReference type="InterPro" id="IPR017946">
    <property type="entry name" value="PLC-like_Pdiesterase_TIM-brl"/>
</dbReference>
<evidence type="ECO:0000259" key="2">
    <source>
        <dbReference type="PROSITE" id="PS51704"/>
    </source>
</evidence>
<dbReference type="InterPro" id="IPR030395">
    <property type="entry name" value="GP_PDE_dom"/>
</dbReference>
<dbReference type="Pfam" id="PF16387">
    <property type="entry name" value="DUF4996"/>
    <property type="match status" value="1"/>
</dbReference>
<proteinExistence type="predicted"/>
<evidence type="ECO:0000313" key="3">
    <source>
        <dbReference type="EMBL" id="RZT96756.1"/>
    </source>
</evidence>
<keyword evidence="4" id="KW-1185">Reference proteome</keyword>
<evidence type="ECO:0000256" key="1">
    <source>
        <dbReference type="SAM" id="MobiDB-lite"/>
    </source>
</evidence>
<feature type="domain" description="GP-PDE" evidence="2">
    <location>
        <begin position="51"/>
        <end position="303"/>
    </location>
</feature>
<dbReference type="InterPro" id="IPR032160">
    <property type="entry name" value="DUF4996"/>
</dbReference>
<feature type="region of interest" description="Disordered" evidence="1">
    <location>
        <begin position="313"/>
        <end position="338"/>
    </location>
</feature>
<dbReference type="PANTHER" id="PTHR46320:SF1">
    <property type="entry name" value="GLYCEROPHOSPHODIESTER PHOSPHODIESTERASE 1"/>
    <property type="match status" value="1"/>
</dbReference>
<dbReference type="OrthoDB" id="384721at2"/>
<dbReference type="GO" id="GO:0070291">
    <property type="term" value="P:N-acylethanolamine metabolic process"/>
    <property type="evidence" value="ECO:0007669"/>
    <property type="project" value="TreeGrafter"/>
</dbReference>
<dbReference type="PROSITE" id="PS51704">
    <property type="entry name" value="GP_PDE"/>
    <property type="match status" value="1"/>
</dbReference>
<gene>
    <name evidence="3" type="ORF">EV201_1404</name>
</gene>
<comment type="caution">
    <text evidence="3">The sequence shown here is derived from an EMBL/GenBank/DDBJ whole genome shotgun (WGS) entry which is preliminary data.</text>
</comment>
<dbReference type="EMBL" id="SHKN01000001">
    <property type="protein sequence ID" value="RZT96756.1"/>
    <property type="molecule type" value="Genomic_DNA"/>
</dbReference>
<protein>
    <submittedName>
        <fullName evidence="3">Glycerophosphoryl diester phosphodiesterase</fullName>
    </submittedName>
</protein>
<dbReference type="GO" id="GO:0006580">
    <property type="term" value="P:ethanolamine metabolic process"/>
    <property type="evidence" value="ECO:0007669"/>
    <property type="project" value="TreeGrafter"/>
</dbReference>
<feature type="compositionally biased region" description="Basic and acidic residues" evidence="1">
    <location>
        <begin position="313"/>
        <end position="326"/>
    </location>
</feature>
<name>A0A4Q7VKI5_9BACT</name>
<dbReference type="Gene3D" id="3.20.20.190">
    <property type="entry name" value="Phosphatidylinositol (PI) phosphodiesterase"/>
    <property type="match status" value="1"/>
</dbReference>
<dbReference type="GO" id="GO:0005886">
    <property type="term" value="C:plasma membrane"/>
    <property type="evidence" value="ECO:0007669"/>
    <property type="project" value="TreeGrafter"/>
</dbReference>
<organism evidence="3 4">
    <name type="scientific">Ancylomarina subtilis</name>
    <dbReference type="NCBI Taxonomy" id="1639035"/>
    <lineage>
        <taxon>Bacteria</taxon>
        <taxon>Pseudomonadati</taxon>
        <taxon>Bacteroidota</taxon>
        <taxon>Bacteroidia</taxon>
        <taxon>Marinilabiliales</taxon>
        <taxon>Marinifilaceae</taxon>
        <taxon>Ancylomarina</taxon>
    </lineage>
</organism>
<dbReference type="Pfam" id="PF03009">
    <property type="entry name" value="GDPD"/>
    <property type="match status" value="1"/>
</dbReference>